<keyword evidence="2" id="KW-1185">Reference proteome</keyword>
<dbReference type="Proteomes" id="UP000500767">
    <property type="component" value="Plasmid unnamed1"/>
</dbReference>
<evidence type="ECO:0000313" key="1">
    <source>
        <dbReference type="EMBL" id="QKE92888.1"/>
    </source>
</evidence>
<dbReference type="RefSeq" id="WP_172443519.1">
    <property type="nucleotide sequence ID" value="NZ_CP053709.1"/>
</dbReference>
<keyword evidence="1" id="KW-0614">Plasmid</keyword>
<sequence>MGVAQVERDASQQMCGSDCGEINAQRAEGKPGIGALDQRHRRQVQIAGERFAVQRLASGGEALPGRAIHLAGAVAAGPAGVAGRLSGQQL</sequence>
<dbReference type="AlphaFoldDB" id="A0A6M8HWX6"/>
<accession>A0A6M8HWX6</accession>
<geneLocation type="plasmid" evidence="1 2">
    <name>unnamed1</name>
</geneLocation>
<dbReference type="EMBL" id="CP053709">
    <property type="protein sequence ID" value="QKE92888.1"/>
    <property type="molecule type" value="Genomic_DNA"/>
</dbReference>
<organism evidence="1 2">
    <name type="scientific">Lichenicola cladoniae</name>
    <dbReference type="NCBI Taxonomy" id="1484109"/>
    <lineage>
        <taxon>Bacteria</taxon>
        <taxon>Pseudomonadati</taxon>
        <taxon>Pseudomonadota</taxon>
        <taxon>Alphaproteobacteria</taxon>
        <taxon>Acetobacterales</taxon>
        <taxon>Acetobacteraceae</taxon>
        <taxon>Lichenicola</taxon>
    </lineage>
</organism>
<dbReference type="KEGG" id="lck:HN018_21915"/>
<evidence type="ECO:0000313" key="2">
    <source>
        <dbReference type="Proteomes" id="UP000500767"/>
    </source>
</evidence>
<gene>
    <name evidence="1" type="ORF">HN018_21915</name>
</gene>
<name>A0A6M8HWX6_9PROT</name>
<protein>
    <submittedName>
        <fullName evidence="1">Uncharacterized protein</fullName>
    </submittedName>
</protein>
<reference evidence="1 2" key="1">
    <citation type="journal article" date="2014" name="World J. Microbiol. Biotechnol.">
        <title>Biodiversity and physiological characteristics of Antarctic and Arctic lichens-associated bacteria.</title>
        <authorList>
            <person name="Lee Y.M."/>
            <person name="Kim E.H."/>
            <person name="Lee H.K."/>
            <person name="Hong S.G."/>
        </authorList>
    </citation>
    <scope>NUCLEOTIDE SEQUENCE [LARGE SCALE GENOMIC DNA]</scope>
    <source>
        <strain evidence="1 2">PAMC 26569</strain>
        <plasmid evidence="1">unnamed1</plasmid>
    </source>
</reference>
<proteinExistence type="predicted"/>